<organism evidence="3 4">
    <name type="scientific">Winogradskya humida</name>
    <dbReference type="NCBI Taxonomy" id="113566"/>
    <lineage>
        <taxon>Bacteria</taxon>
        <taxon>Bacillati</taxon>
        <taxon>Actinomycetota</taxon>
        <taxon>Actinomycetes</taxon>
        <taxon>Micromonosporales</taxon>
        <taxon>Micromonosporaceae</taxon>
        <taxon>Winogradskya</taxon>
    </lineage>
</organism>
<evidence type="ECO:0000256" key="2">
    <source>
        <dbReference type="SAM" id="Phobius"/>
    </source>
</evidence>
<evidence type="ECO:0000256" key="1">
    <source>
        <dbReference type="SAM" id="MobiDB-lite"/>
    </source>
</evidence>
<keyword evidence="2" id="KW-1133">Transmembrane helix</keyword>
<dbReference type="RefSeq" id="WP_203841562.1">
    <property type="nucleotide sequence ID" value="NZ_BAAATV010000019.1"/>
</dbReference>
<dbReference type="EMBL" id="BOMN01000111">
    <property type="protein sequence ID" value="GIE24552.1"/>
    <property type="molecule type" value="Genomic_DNA"/>
</dbReference>
<gene>
    <name evidence="3" type="ORF">Ahu01nite_076540</name>
</gene>
<keyword evidence="4" id="KW-1185">Reference proteome</keyword>
<keyword evidence="2" id="KW-0472">Membrane</keyword>
<evidence type="ECO:0000313" key="4">
    <source>
        <dbReference type="Proteomes" id="UP000603200"/>
    </source>
</evidence>
<comment type="caution">
    <text evidence="3">The sequence shown here is derived from an EMBL/GenBank/DDBJ whole genome shotgun (WGS) entry which is preliminary data.</text>
</comment>
<evidence type="ECO:0000313" key="3">
    <source>
        <dbReference type="EMBL" id="GIE24552.1"/>
    </source>
</evidence>
<reference evidence="3 4" key="1">
    <citation type="submission" date="2021-01" db="EMBL/GenBank/DDBJ databases">
        <title>Whole genome shotgun sequence of Actinoplanes humidus NBRC 14915.</title>
        <authorList>
            <person name="Komaki H."/>
            <person name="Tamura T."/>
        </authorList>
    </citation>
    <scope>NUCLEOTIDE SEQUENCE [LARGE SCALE GENOMIC DNA]</scope>
    <source>
        <strain evidence="3 4">NBRC 14915</strain>
    </source>
</reference>
<accession>A0ABQ4A142</accession>
<name>A0ABQ4A142_9ACTN</name>
<keyword evidence="2" id="KW-0812">Transmembrane</keyword>
<feature type="transmembrane region" description="Helical" evidence="2">
    <location>
        <begin position="20"/>
        <end position="38"/>
    </location>
</feature>
<sequence length="68" mass="7192">MRPAYADPTDDARPVIIRRAAAAVIAIVITAAAIGTFAPPERTQPARTVTASSPRHEGTIGAQEIEWP</sequence>
<protein>
    <submittedName>
        <fullName evidence="3">Uncharacterized protein</fullName>
    </submittedName>
</protein>
<dbReference type="Proteomes" id="UP000603200">
    <property type="component" value="Unassembled WGS sequence"/>
</dbReference>
<proteinExistence type="predicted"/>
<feature type="region of interest" description="Disordered" evidence="1">
    <location>
        <begin position="43"/>
        <end position="68"/>
    </location>
</feature>